<accession>A0A7J7IRN1</accession>
<keyword evidence="2" id="KW-1185">Reference proteome</keyword>
<evidence type="ECO:0000313" key="1">
    <source>
        <dbReference type="EMBL" id="KAF6005021.1"/>
    </source>
</evidence>
<dbReference type="AlphaFoldDB" id="A0A7J7IRN1"/>
<gene>
    <name evidence="1" type="ORF">F1559_004913</name>
</gene>
<evidence type="ECO:0000313" key="2">
    <source>
        <dbReference type="Proteomes" id="UP000530660"/>
    </source>
</evidence>
<comment type="caution">
    <text evidence="1">The sequence shown here is derived from an EMBL/GenBank/DDBJ whole genome shotgun (WGS) entry which is preliminary data.</text>
</comment>
<dbReference type="EMBL" id="VWRR01000002">
    <property type="protein sequence ID" value="KAF6005021.1"/>
    <property type="molecule type" value="Genomic_DNA"/>
</dbReference>
<sequence>MNGTKSMLRLGMGTFLSLDEIFWTVYETYLWKVTDMQAERLHGAGETSRAMYAEPYCYGDLVGKVHTGSQPETRETTALGSNRLTELARDSFIVAVCLTSARLRVSLYQLLDAAHLRKEGSGSKLDVASSPK</sequence>
<organism evidence="1 2">
    <name type="scientific">Cyanidiococcus yangmingshanensis</name>
    <dbReference type="NCBI Taxonomy" id="2690220"/>
    <lineage>
        <taxon>Eukaryota</taxon>
        <taxon>Rhodophyta</taxon>
        <taxon>Bangiophyceae</taxon>
        <taxon>Cyanidiales</taxon>
        <taxon>Cyanidiaceae</taxon>
        <taxon>Cyanidiococcus</taxon>
    </lineage>
</organism>
<proteinExistence type="predicted"/>
<dbReference type="Proteomes" id="UP000530660">
    <property type="component" value="Unassembled WGS sequence"/>
</dbReference>
<reference evidence="1 2" key="1">
    <citation type="journal article" date="2020" name="J. Phycol.">
        <title>Comparative genome analysis reveals Cyanidiococcus gen. nov., a new extremophilic red algal genus sister to Cyanidioschyzon (Cyanidioschyzonaceae, Rhodophyta).</title>
        <authorList>
            <person name="Liu S.-L."/>
            <person name="Chiang Y.-R."/>
            <person name="Yoon H.S."/>
            <person name="Fu H.-Y."/>
        </authorList>
    </citation>
    <scope>NUCLEOTIDE SEQUENCE [LARGE SCALE GENOMIC DNA]</scope>
    <source>
        <strain evidence="1 2">THAL066</strain>
    </source>
</reference>
<name>A0A7J7IRN1_9RHOD</name>
<protein>
    <submittedName>
        <fullName evidence="1">Uncharacterized protein</fullName>
    </submittedName>
</protein>